<keyword evidence="2" id="KW-1133">Transmembrane helix</keyword>
<name>A0A255E7B2_9ACTN</name>
<keyword evidence="2" id="KW-0812">Transmembrane</keyword>
<feature type="compositionally biased region" description="Polar residues" evidence="1">
    <location>
        <begin position="172"/>
        <end position="183"/>
    </location>
</feature>
<keyword evidence="2" id="KW-0472">Membrane</keyword>
<dbReference type="InterPro" id="IPR012340">
    <property type="entry name" value="NA-bd_OB-fold"/>
</dbReference>
<reference evidence="3 4" key="1">
    <citation type="submission" date="2017-07" db="EMBL/GenBank/DDBJ databases">
        <title>Draft whole genome sequences of clinical Proprionibacteriaceae strains.</title>
        <authorList>
            <person name="Bernier A.-M."/>
            <person name="Bernard K."/>
            <person name="Domingo M.-C."/>
        </authorList>
    </citation>
    <scope>NUCLEOTIDE SEQUENCE [LARGE SCALE GENOMIC DNA]</scope>
    <source>
        <strain evidence="3 4">NML 160184</strain>
    </source>
</reference>
<evidence type="ECO:0000256" key="2">
    <source>
        <dbReference type="SAM" id="Phobius"/>
    </source>
</evidence>
<evidence type="ECO:0000313" key="3">
    <source>
        <dbReference type="EMBL" id="OYN87458.1"/>
    </source>
</evidence>
<organism evidence="3 4">
    <name type="scientific">Parenemella sanctibonifatiensis</name>
    <dbReference type="NCBI Taxonomy" id="2016505"/>
    <lineage>
        <taxon>Bacteria</taxon>
        <taxon>Bacillati</taxon>
        <taxon>Actinomycetota</taxon>
        <taxon>Actinomycetes</taxon>
        <taxon>Propionibacteriales</taxon>
        <taxon>Propionibacteriaceae</taxon>
        <taxon>Parenemella</taxon>
    </lineage>
</organism>
<dbReference type="EMBL" id="NMVI01000016">
    <property type="protein sequence ID" value="OYN87458.1"/>
    <property type="molecule type" value="Genomic_DNA"/>
</dbReference>
<dbReference type="Gene3D" id="2.40.50.140">
    <property type="entry name" value="Nucleic acid-binding proteins"/>
    <property type="match status" value="1"/>
</dbReference>
<dbReference type="AlphaFoldDB" id="A0A255E7B2"/>
<sequence>MIGVAILLLSLVLGEIFDSFFQSFEGLGGEWFSTAGLAGFLGAFGIGGGIASNVGLPVFLAVVVGLAAGAVTAVGVGWAINFLRKQGNYATVDTKQVVGSSAQVSNAIPEDGYGEIKLVIRGNPTRYNAKADYPIPAGEKVWITEVLSATAVRVEAESLSLRLGDDPAALPTDTSEPTASTAFDNPEETDTTTTEPSPYRDQSDQS</sequence>
<comment type="caution">
    <text evidence="3">The sequence shown here is derived from an EMBL/GenBank/DDBJ whole genome shotgun (WGS) entry which is preliminary data.</text>
</comment>
<evidence type="ECO:0000313" key="4">
    <source>
        <dbReference type="Proteomes" id="UP000216533"/>
    </source>
</evidence>
<feature type="transmembrane region" description="Helical" evidence="2">
    <location>
        <begin position="58"/>
        <end position="80"/>
    </location>
</feature>
<gene>
    <name evidence="3" type="ORF">CGZ92_07010</name>
</gene>
<dbReference type="Proteomes" id="UP000216533">
    <property type="component" value="Unassembled WGS sequence"/>
</dbReference>
<proteinExistence type="predicted"/>
<feature type="transmembrane region" description="Helical" evidence="2">
    <location>
        <begin position="30"/>
        <end position="51"/>
    </location>
</feature>
<evidence type="ECO:0008006" key="5">
    <source>
        <dbReference type="Google" id="ProtNLM"/>
    </source>
</evidence>
<evidence type="ECO:0000256" key="1">
    <source>
        <dbReference type="SAM" id="MobiDB-lite"/>
    </source>
</evidence>
<accession>A0A255E7B2</accession>
<feature type="region of interest" description="Disordered" evidence="1">
    <location>
        <begin position="164"/>
        <end position="206"/>
    </location>
</feature>
<protein>
    <recommendedName>
        <fullName evidence="5">NfeD-like C-terminal domain-containing protein</fullName>
    </recommendedName>
</protein>